<organism evidence="6">
    <name type="scientific">Nakamurella sp. A5-74</name>
    <dbReference type="NCBI Taxonomy" id="3158264"/>
    <lineage>
        <taxon>Bacteria</taxon>
        <taxon>Bacillati</taxon>
        <taxon>Actinomycetota</taxon>
        <taxon>Actinomycetes</taxon>
        <taxon>Nakamurellales</taxon>
        <taxon>Nakamurellaceae</taxon>
        <taxon>Nakamurella</taxon>
    </lineage>
</organism>
<dbReference type="InterPro" id="IPR005471">
    <property type="entry name" value="Tscrpt_reg_IclR_N"/>
</dbReference>
<accession>A0AAU8DN53</accession>
<dbReference type="SUPFAM" id="SSF55781">
    <property type="entry name" value="GAF domain-like"/>
    <property type="match status" value="1"/>
</dbReference>
<reference evidence="6" key="1">
    <citation type="submission" date="2024-05" db="EMBL/GenBank/DDBJ databases">
        <authorList>
            <person name="Cai S.Y."/>
            <person name="Jin L.M."/>
            <person name="Li H.R."/>
        </authorList>
    </citation>
    <scope>NUCLEOTIDE SEQUENCE</scope>
    <source>
        <strain evidence="6">A5-74</strain>
    </source>
</reference>
<dbReference type="InterPro" id="IPR050707">
    <property type="entry name" value="HTH_MetabolicPath_Reg"/>
</dbReference>
<keyword evidence="2" id="KW-0238">DNA-binding</keyword>
<dbReference type="SUPFAM" id="SSF46785">
    <property type="entry name" value="Winged helix' DNA-binding domain"/>
    <property type="match status" value="1"/>
</dbReference>
<dbReference type="AlphaFoldDB" id="A0AAU8DN53"/>
<dbReference type="PANTHER" id="PTHR30136:SF24">
    <property type="entry name" value="HTH-TYPE TRANSCRIPTIONAL REPRESSOR ALLR"/>
    <property type="match status" value="1"/>
</dbReference>
<dbReference type="EMBL" id="CP159218">
    <property type="protein sequence ID" value="XCG62763.1"/>
    <property type="molecule type" value="Genomic_DNA"/>
</dbReference>
<protein>
    <submittedName>
        <fullName evidence="6">Helix-turn-helix domain-containing protein</fullName>
    </submittedName>
</protein>
<proteinExistence type="predicted"/>
<evidence type="ECO:0000256" key="1">
    <source>
        <dbReference type="ARBA" id="ARBA00023015"/>
    </source>
</evidence>
<keyword evidence="1" id="KW-0805">Transcription regulation</keyword>
<dbReference type="GO" id="GO:0003677">
    <property type="term" value="F:DNA binding"/>
    <property type="evidence" value="ECO:0007669"/>
    <property type="project" value="UniProtKB-KW"/>
</dbReference>
<dbReference type="Pfam" id="PF01614">
    <property type="entry name" value="IclR_C"/>
    <property type="match status" value="1"/>
</dbReference>
<evidence type="ECO:0000259" key="4">
    <source>
        <dbReference type="PROSITE" id="PS51077"/>
    </source>
</evidence>
<sequence length="233" mass="24357">MMVERSSVLSAVPSGSTRTVDRALDLLAVVCEHFPVSLAECSRRCDLPASTALRLLRTLTAAGFVARDEGGAFRPGATVLQLGARALSRQSLVELAEPSLARIVERTGESAYLVVRGTGDTALYLAVAEGTHPVRHTSWVGRAIELADLAVGAALRGEVPSAGYLAQRDRLDPDITAIAAPVRRPGGIAAALNLLGPTYRIDTETAHHYGRIVSDEAAVIGALLGADALAEAT</sequence>
<dbReference type="Gene3D" id="3.30.450.40">
    <property type="match status" value="2"/>
</dbReference>
<evidence type="ECO:0000256" key="2">
    <source>
        <dbReference type="ARBA" id="ARBA00023125"/>
    </source>
</evidence>
<dbReference type="PROSITE" id="PS51078">
    <property type="entry name" value="ICLR_ED"/>
    <property type="match status" value="1"/>
</dbReference>
<dbReference type="PANTHER" id="PTHR30136">
    <property type="entry name" value="HELIX-TURN-HELIX TRANSCRIPTIONAL REGULATOR, ICLR FAMILY"/>
    <property type="match status" value="1"/>
</dbReference>
<gene>
    <name evidence="6" type="ORF">ABLG96_16275</name>
</gene>
<dbReference type="PROSITE" id="PS51077">
    <property type="entry name" value="HTH_ICLR"/>
    <property type="match status" value="1"/>
</dbReference>
<feature type="domain" description="IclR-ED" evidence="5">
    <location>
        <begin position="78"/>
        <end position="233"/>
    </location>
</feature>
<dbReference type="GO" id="GO:0045892">
    <property type="term" value="P:negative regulation of DNA-templated transcription"/>
    <property type="evidence" value="ECO:0007669"/>
    <property type="project" value="TreeGrafter"/>
</dbReference>
<dbReference type="SMART" id="SM00346">
    <property type="entry name" value="HTH_ICLR"/>
    <property type="match status" value="1"/>
</dbReference>
<dbReference type="Gene3D" id="1.10.10.10">
    <property type="entry name" value="Winged helix-like DNA-binding domain superfamily/Winged helix DNA-binding domain"/>
    <property type="match status" value="1"/>
</dbReference>
<dbReference type="Pfam" id="PF09339">
    <property type="entry name" value="HTH_IclR"/>
    <property type="match status" value="1"/>
</dbReference>
<feature type="domain" description="HTH iclR-type" evidence="4">
    <location>
        <begin position="17"/>
        <end position="77"/>
    </location>
</feature>
<dbReference type="RefSeq" id="WP_353648378.1">
    <property type="nucleotide sequence ID" value="NZ_CP159218.1"/>
</dbReference>
<evidence type="ECO:0000313" key="6">
    <source>
        <dbReference type="EMBL" id="XCG62763.1"/>
    </source>
</evidence>
<dbReference type="InterPro" id="IPR014757">
    <property type="entry name" value="Tscrpt_reg_IclR_C"/>
</dbReference>
<keyword evidence="3" id="KW-0804">Transcription</keyword>
<name>A0AAU8DN53_9ACTN</name>
<dbReference type="InterPro" id="IPR036388">
    <property type="entry name" value="WH-like_DNA-bd_sf"/>
</dbReference>
<evidence type="ECO:0000259" key="5">
    <source>
        <dbReference type="PROSITE" id="PS51078"/>
    </source>
</evidence>
<dbReference type="InterPro" id="IPR036390">
    <property type="entry name" value="WH_DNA-bd_sf"/>
</dbReference>
<evidence type="ECO:0000256" key="3">
    <source>
        <dbReference type="ARBA" id="ARBA00023163"/>
    </source>
</evidence>
<dbReference type="GO" id="GO:0003700">
    <property type="term" value="F:DNA-binding transcription factor activity"/>
    <property type="evidence" value="ECO:0007669"/>
    <property type="project" value="TreeGrafter"/>
</dbReference>
<dbReference type="InterPro" id="IPR029016">
    <property type="entry name" value="GAF-like_dom_sf"/>
</dbReference>